<sequence length="348" mass="38320">MGFPADKDWEDIRKMPEYPTLQKDFRRTTYANSSLIKYMEKHKVKPDSKVFLLLQKLLTMDPTKRITSEQALQDPYFLEDPLPTTDVFAGCQIPYPKREFLNEDEPEEKTEKNQTQQHQQTTGQTQAQNQQQTAAQQAPSQQSSAQTNGTAGATGGTAGGGLQHGQDQGPPNKKPRIGPSGASSGTGVLQSEYQPDSIFLQRTPQAHFAKQTIISVGQYENSLYLVCNAEKHACALRHPPWLPKQRPRFHSAPEHHGILVVIPAELPVFPPDPPFLRLPVAPEPAEESAPPPPARRHRAPSAPAEESLPQPGRASLRVFSHHSNPSILPCNPPSPLTSFSTAFNGTGT</sequence>
<dbReference type="Proteomes" id="UP000793456">
    <property type="component" value="Chromosome XII"/>
</dbReference>
<reference evidence="1" key="1">
    <citation type="submission" date="2018-11" db="EMBL/GenBank/DDBJ databases">
        <title>The sequence and de novo assembly of Larimichthys crocea genome using PacBio and Hi-C technologies.</title>
        <authorList>
            <person name="Xu P."/>
            <person name="Chen B."/>
            <person name="Zhou Z."/>
            <person name="Ke Q."/>
            <person name="Wu Y."/>
            <person name="Bai H."/>
            <person name="Pu F."/>
        </authorList>
    </citation>
    <scope>NUCLEOTIDE SEQUENCE</scope>
    <source>
        <tissue evidence="1">Muscle</tissue>
    </source>
</reference>
<accession>A0ACD3QY00</accession>
<evidence type="ECO:0000313" key="1">
    <source>
        <dbReference type="EMBL" id="TMS11957.1"/>
    </source>
</evidence>
<protein>
    <submittedName>
        <fullName evidence="1">Uncharacterized protein</fullName>
    </submittedName>
</protein>
<comment type="caution">
    <text evidence="1">The sequence shown here is derived from an EMBL/GenBank/DDBJ whole genome shotgun (WGS) entry which is preliminary data.</text>
</comment>
<name>A0ACD3QY00_LARCR</name>
<keyword evidence="2" id="KW-1185">Reference proteome</keyword>
<gene>
    <name evidence="1" type="ORF">E3U43_016915</name>
</gene>
<organism evidence="1 2">
    <name type="scientific">Larimichthys crocea</name>
    <name type="common">Large yellow croaker</name>
    <name type="synonym">Pseudosciaena crocea</name>
    <dbReference type="NCBI Taxonomy" id="215358"/>
    <lineage>
        <taxon>Eukaryota</taxon>
        <taxon>Metazoa</taxon>
        <taxon>Chordata</taxon>
        <taxon>Craniata</taxon>
        <taxon>Vertebrata</taxon>
        <taxon>Euteleostomi</taxon>
        <taxon>Actinopterygii</taxon>
        <taxon>Neopterygii</taxon>
        <taxon>Teleostei</taxon>
        <taxon>Neoteleostei</taxon>
        <taxon>Acanthomorphata</taxon>
        <taxon>Eupercaria</taxon>
        <taxon>Sciaenidae</taxon>
        <taxon>Larimichthys</taxon>
    </lineage>
</organism>
<proteinExistence type="predicted"/>
<dbReference type="EMBL" id="CM011685">
    <property type="protein sequence ID" value="TMS11957.1"/>
    <property type="molecule type" value="Genomic_DNA"/>
</dbReference>
<evidence type="ECO:0000313" key="2">
    <source>
        <dbReference type="Proteomes" id="UP000793456"/>
    </source>
</evidence>